<gene>
    <name evidence="1" type="ORF">AAM4_2625</name>
</gene>
<accession>A0A1L7REF4</accession>
<dbReference type="EMBL" id="LK995540">
    <property type="protein sequence ID" value="CED92457.1"/>
    <property type="molecule type" value="Genomic_DNA"/>
</dbReference>
<sequence>MPGRLRRRRAQWEAVQGCPHCWEHLTVGTPLPEGTGLRPIRVEGAPRVTPGLPVAHTWLELLDLHGAAEIEYVGREPAHIQWVDDAPGTVVSVVPGASAIASGWTDQPVRCWGACRSEPGGRVAGAPGAQLVLAGGAAAAGDRARLIARAGRGVAGPGSTVVMEPAEPVQVWVLPGAQLTVGGVPRLVATTTLATAEEVREDERVPEDLGRLLRLAEALPVRRRA</sequence>
<evidence type="ECO:0000313" key="1">
    <source>
        <dbReference type="EMBL" id="CED92457.1"/>
    </source>
</evidence>
<reference evidence="1" key="1">
    <citation type="submission" date="2014-07" db="EMBL/GenBank/DDBJ databases">
        <authorList>
            <person name="Zhang J.E."/>
            <person name="Yang H."/>
            <person name="Guo J."/>
            <person name="Deng Z."/>
            <person name="Luo H."/>
            <person name="Luo M."/>
            <person name="Zhao B."/>
        </authorList>
    </citation>
    <scope>NUCLEOTIDE SEQUENCE</scope>
    <source>
        <strain evidence="1">AM4</strain>
    </source>
</reference>
<proteinExistence type="predicted"/>
<dbReference type="AlphaFoldDB" id="A0A1L7REF4"/>
<organism evidence="1">
    <name type="scientific">Actinomyces succiniciruminis</name>
    <dbReference type="NCBI Taxonomy" id="1522002"/>
    <lineage>
        <taxon>Bacteria</taxon>
        <taxon>Bacillati</taxon>
        <taxon>Actinomycetota</taxon>
        <taxon>Actinomycetes</taxon>
        <taxon>Actinomycetales</taxon>
        <taxon>Actinomycetaceae</taxon>
        <taxon>Actinomyces</taxon>
    </lineage>
</organism>
<protein>
    <submittedName>
        <fullName evidence="1">Uncharacterized protein</fullName>
    </submittedName>
</protein>
<name>A0A1L7REF4_9ACTO</name>